<keyword evidence="6" id="KW-0235">DNA replication</keyword>
<dbReference type="GO" id="GO:0046872">
    <property type="term" value="F:metal ion binding"/>
    <property type="evidence" value="ECO:0007669"/>
    <property type="project" value="UniProtKB-KW"/>
</dbReference>
<dbReference type="InterPro" id="IPR000605">
    <property type="entry name" value="Helicase_SF3_ssDNA/RNA_vir"/>
</dbReference>
<reference evidence="19" key="1">
    <citation type="submission" date="2021-12" db="EMBL/GenBank/DDBJ databases">
        <title>Lineage-specific microbe-virus interactions reveal viral roles in promoting carbon loss from peatlands along a natural permafrost thaw gradient.</title>
        <authorList>
            <person name="Trubl G."/>
            <person name="Roux S."/>
            <person name="Borton M.A."/>
            <person name="Varsani A."/>
            <person name="Li Y.-F."/>
            <person name="Sun C."/>
            <person name="Shaffer M."/>
            <person name="Jang H.B."/>
            <person name="Woodcroft B.J."/>
            <person name="Tyson G.W."/>
            <person name="Wrighton K."/>
            <person name="Saleska S."/>
            <person name="Eloe-Fadrosh E.A."/>
            <person name="Sullivan M.B."/>
            <person name="Rich V.I."/>
        </authorList>
    </citation>
    <scope>NUCLEOTIDE SEQUENCE</scope>
</reference>
<evidence type="ECO:0000256" key="6">
    <source>
        <dbReference type="ARBA" id="ARBA00022705"/>
    </source>
</evidence>
<evidence type="ECO:0000256" key="14">
    <source>
        <dbReference type="ARBA" id="ARBA00023268"/>
    </source>
</evidence>
<keyword evidence="7" id="KW-0540">Nuclease</keyword>
<dbReference type="PROSITE" id="PS52020">
    <property type="entry name" value="CRESS_DNA_REP"/>
    <property type="match status" value="1"/>
</dbReference>
<comment type="catalytic activity">
    <reaction evidence="17">
        <text>ATP + H2O = ADP + phosphate + H(+)</text>
        <dbReference type="Rhea" id="RHEA:13065"/>
        <dbReference type="ChEBI" id="CHEBI:15377"/>
        <dbReference type="ChEBI" id="CHEBI:15378"/>
        <dbReference type="ChEBI" id="CHEBI:30616"/>
        <dbReference type="ChEBI" id="CHEBI:43474"/>
        <dbReference type="ChEBI" id="CHEBI:456216"/>
    </reaction>
</comment>
<evidence type="ECO:0000256" key="5">
    <source>
        <dbReference type="ARBA" id="ARBA00022695"/>
    </source>
</evidence>
<keyword evidence="8" id="KW-0479">Metal-binding</keyword>
<evidence type="ECO:0000256" key="7">
    <source>
        <dbReference type="ARBA" id="ARBA00022722"/>
    </source>
</evidence>
<evidence type="ECO:0000256" key="11">
    <source>
        <dbReference type="ARBA" id="ARBA00022801"/>
    </source>
</evidence>
<evidence type="ECO:0000256" key="15">
    <source>
        <dbReference type="ARBA" id="ARBA00030754"/>
    </source>
</evidence>
<feature type="domain" description="CRESS-DNA virus Rep endonuclease" evidence="18">
    <location>
        <begin position="4"/>
        <end position="109"/>
    </location>
</feature>
<dbReference type="GO" id="GO:0003677">
    <property type="term" value="F:DNA binding"/>
    <property type="evidence" value="ECO:0007669"/>
    <property type="project" value="UniProtKB-KW"/>
</dbReference>
<dbReference type="GO" id="GO:0004519">
    <property type="term" value="F:endonuclease activity"/>
    <property type="evidence" value="ECO:0007669"/>
    <property type="project" value="UniProtKB-KW"/>
</dbReference>
<keyword evidence="9" id="KW-0547">Nucleotide-binding</keyword>
<dbReference type="GO" id="GO:0042025">
    <property type="term" value="C:host cell nucleus"/>
    <property type="evidence" value="ECO:0007669"/>
    <property type="project" value="UniProtKB-SubCell"/>
</dbReference>
<name>A0A9E8YXD5_9VIRU</name>
<comment type="subcellular location">
    <subcellularLocation>
        <location evidence="2">Host nucleus</location>
    </subcellularLocation>
</comment>
<protein>
    <recommendedName>
        <fullName evidence="15">ATP-dependent helicase Rep</fullName>
    </recommendedName>
    <alternativeName>
        <fullName evidence="16">RepP</fullName>
    </alternativeName>
</protein>
<evidence type="ECO:0000256" key="17">
    <source>
        <dbReference type="ARBA" id="ARBA00049360"/>
    </source>
</evidence>
<keyword evidence="10" id="KW-0255">Endonuclease</keyword>
<comment type="cofactor">
    <cofactor evidence="1">
        <name>Mn(2+)</name>
        <dbReference type="ChEBI" id="CHEBI:29035"/>
    </cofactor>
</comment>
<keyword evidence="12" id="KW-0190">Covalent protein-DNA linkage</keyword>
<keyword evidence="11" id="KW-0378">Hydrolase</keyword>
<dbReference type="EMBL" id="OM419067">
    <property type="protein sequence ID" value="WAK78043.1"/>
    <property type="molecule type" value="Genomic_DNA"/>
</dbReference>
<proteinExistence type="inferred from homology"/>
<keyword evidence="4" id="KW-0808">Transferase</keyword>
<evidence type="ECO:0000256" key="12">
    <source>
        <dbReference type="ARBA" id="ARBA00023124"/>
    </source>
</evidence>
<dbReference type="Pfam" id="PF00910">
    <property type="entry name" value="RNA_helicase"/>
    <property type="match status" value="1"/>
</dbReference>
<dbReference type="Proteomes" id="UP001262539">
    <property type="component" value="Segment"/>
</dbReference>
<dbReference type="GO" id="GO:0003723">
    <property type="term" value="F:RNA binding"/>
    <property type="evidence" value="ECO:0007669"/>
    <property type="project" value="InterPro"/>
</dbReference>
<dbReference type="GO" id="GO:0006260">
    <property type="term" value="P:DNA replication"/>
    <property type="evidence" value="ECO:0007669"/>
    <property type="project" value="UniProtKB-KW"/>
</dbReference>
<accession>A0A9E8YXD5</accession>
<evidence type="ECO:0000256" key="16">
    <source>
        <dbReference type="ARBA" id="ARBA00032243"/>
    </source>
</evidence>
<keyword evidence="5" id="KW-0548">Nucleotidyltransferase</keyword>
<evidence type="ECO:0000256" key="3">
    <source>
        <dbReference type="ARBA" id="ARBA00008545"/>
    </source>
</evidence>
<dbReference type="Pfam" id="PF02407">
    <property type="entry name" value="Viral_Rep"/>
    <property type="match status" value="1"/>
</dbReference>
<dbReference type="GO" id="GO:0003724">
    <property type="term" value="F:RNA helicase activity"/>
    <property type="evidence" value="ECO:0007669"/>
    <property type="project" value="InterPro"/>
</dbReference>
<evidence type="ECO:0000313" key="19">
    <source>
        <dbReference type="EMBL" id="WAK78043.1"/>
    </source>
</evidence>
<evidence type="ECO:0000256" key="1">
    <source>
        <dbReference type="ARBA" id="ARBA00001936"/>
    </source>
</evidence>
<dbReference type="InterPro" id="IPR027417">
    <property type="entry name" value="P-loop_NTPase"/>
</dbReference>
<organism evidence="19">
    <name type="scientific">Miresoil virus 173</name>
    <dbReference type="NCBI Taxonomy" id="2911455"/>
    <lineage>
        <taxon>Viruses</taxon>
        <taxon>Miresoil_virus_gcode6_group</taxon>
    </lineage>
</organism>
<evidence type="ECO:0000256" key="8">
    <source>
        <dbReference type="ARBA" id="ARBA00022723"/>
    </source>
</evidence>
<dbReference type="Gene3D" id="3.40.1310.20">
    <property type="match status" value="1"/>
</dbReference>
<keyword evidence="14" id="KW-0511">Multifunctional enzyme</keyword>
<keyword evidence="13" id="KW-0238">DNA-binding</keyword>
<evidence type="ECO:0000256" key="4">
    <source>
        <dbReference type="ARBA" id="ARBA00022679"/>
    </source>
</evidence>
<evidence type="ECO:0000256" key="13">
    <source>
        <dbReference type="ARBA" id="ARBA00023125"/>
    </source>
</evidence>
<dbReference type="GO" id="GO:0000166">
    <property type="term" value="F:nucleotide binding"/>
    <property type="evidence" value="ECO:0007669"/>
    <property type="project" value="UniProtKB-KW"/>
</dbReference>
<sequence>MESSKAATMWIGTMNNPPPEVMEEPDIFLSGLLNSLKATYINGQLEMGENGTVHLQFYVHLGRTQKLSFLKKVTKNLVHYTSVDIDNGASKYCLKEETRLQGPWEYGTKPKVISNKDDKGKIDWEAIRKLAKLGAVDQIQASVAVRNYSNLKRIEADCMKHAPDHDTVRGIWLWGEPGTGKTTFARTEYEQPIYIKAQNKWWDGYGAEPTVILDDLDTDTLAHYLKIWADKWGASGEVKFGKVILCYDRFVVTSNYSIPQLFHGKDPLMVEAINRRFKSIEFKKMIGQ</sequence>
<evidence type="ECO:0000256" key="2">
    <source>
        <dbReference type="ARBA" id="ARBA00004147"/>
    </source>
</evidence>
<dbReference type="InterPro" id="IPR049912">
    <property type="entry name" value="CRESS_DNA_REP"/>
</dbReference>
<comment type="similarity">
    <text evidence="3">Belongs to the nanoviruses/circoviruses replication-associated protein family.</text>
</comment>
<evidence type="ECO:0000256" key="10">
    <source>
        <dbReference type="ARBA" id="ARBA00022759"/>
    </source>
</evidence>
<dbReference type="SUPFAM" id="SSF52540">
    <property type="entry name" value="P-loop containing nucleoside triphosphate hydrolases"/>
    <property type="match status" value="1"/>
</dbReference>
<dbReference type="GO" id="GO:0016779">
    <property type="term" value="F:nucleotidyltransferase activity"/>
    <property type="evidence" value="ECO:0007669"/>
    <property type="project" value="UniProtKB-KW"/>
</dbReference>
<evidence type="ECO:0000259" key="18">
    <source>
        <dbReference type="PROSITE" id="PS52020"/>
    </source>
</evidence>
<evidence type="ECO:0000256" key="9">
    <source>
        <dbReference type="ARBA" id="ARBA00022741"/>
    </source>
</evidence>
<dbReference type="GO" id="GO:0016787">
    <property type="term" value="F:hydrolase activity"/>
    <property type="evidence" value="ECO:0007669"/>
    <property type="project" value="UniProtKB-KW"/>
</dbReference>